<organism evidence="1 2">
    <name type="scientific">Candidatus Iainarchaeum sp</name>
    <dbReference type="NCBI Taxonomy" id="3101447"/>
    <lineage>
        <taxon>Archaea</taxon>
        <taxon>Candidatus Iainarchaeota</taxon>
        <taxon>Candidatus Iainarchaeia</taxon>
        <taxon>Candidatus Iainarchaeales</taxon>
        <taxon>Candidatus Iainarchaeaceae</taxon>
        <taxon>Candidatus Iainarchaeum</taxon>
    </lineage>
</organism>
<sequence length="218" mass="25145">MAKHLQKIYNKDYFFSGVEWSDGYADYNNYSERTKHPWSFMVERIISQKQSGKILDIGCALGHFLSFFPKNFEKYGTDISEFAVDHAGQNLPSIRFAQGDISVEKPFKERFDIITAFDVLEHTLNLRSALKNISDMLKDDGLFVVAVPVASRIHHLFAALGKSFLTTMDSHLTLTTAKAWREIIFPEYFEMVEEFPTTWGGTHLPKVDLFQIFMLKKK</sequence>
<proteinExistence type="predicted"/>
<dbReference type="AlphaFoldDB" id="A0A2D6M0Y3"/>
<comment type="caution">
    <text evidence="1">The sequence shown here is derived from an EMBL/GenBank/DDBJ whole genome shotgun (WGS) entry which is preliminary data.</text>
</comment>
<reference evidence="2" key="1">
    <citation type="submission" date="2017-09" db="EMBL/GenBank/DDBJ databases">
        <title>The Reconstruction of 2,631 Draft Metagenome-Assembled Genomes from the Global Oceans.</title>
        <authorList>
            <person name="Tully B.J."/>
            <person name="Graham E.D."/>
            <person name="Heidelberg J.F."/>
        </authorList>
    </citation>
    <scope>NUCLEOTIDE SEQUENCE [LARGE SCALE GENOMIC DNA]</scope>
</reference>
<dbReference type="Proteomes" id="UP000226592">
    <property type="component" value="Unassembled WGS sequence"/>
</dbReference>
<dbReference type="Gene3D" id="3.40.50.150">
    <property type="entry name" value="Vaccinia Virus protein VP39"/>
    <property type="match status" value="1"/>
</dbReference>
<accession>A0A2D6M0Y3</accession>
<dbReference type="EMBL" id="NZBU01000007">
    <property type="protein sequence ID" value="MAG22086.1"/>
    <property type="molecule type" value="Genomic_DNA"/>
</dbReference>
<evidence type="ECO:0000313" key="2">
    <source>
        <dbReference type="Proteomes" id="UP000226592"/>
    </source>
</evidence>
<protein>
    <recommendedName>
        <fullName evidence="3">Class I SAM-dependent methyltransferase</fullName>
    </recommendedName>
</protein>
<evidence type="ECO:0008006" key="3">
    <source>
        <dbReference type="Google" id="ProtNLM"/>
    </source>
</evidence>
<dbReference type="Pfam" id="PF13489">
    <property type="entry name" value="Methyltransf_23"/>
    <property type="match status" value="1"/>
</dbReference>
<evidence type="ECO:0000313" key="1">
    <source>
        <dbReference type="EMBL" id="MAG22086.1"/>
    </source>
</evidence>
<gene>
    <name evidence="1" type="ORF">CL943_02155</name>
</gene>
<dbReference type="InterPro" id="IPR029063">
    <property type="entry name" value="SAM-dependent_MTases_sf"/>
</dbReference>
<name>A0A2D6M0Y3_9ARCH</name>
<dbReference type="SUPFAM" id="SSF53335">
    <property type="entry name" value="S-adenosyl-L-methionine-dependent methyltransferases"/>
    <property type="match status" value="1"/>
</dbReference>
<dbReference type="CDD" id="cd02440">
    <property type="entry name" value="AdoMet_MTases"/>
    <property type="match status" value="1"/>
</dbReference>
<dbReference type="PANTHER" id="PTHR43861">
    <property type="entry name" value="TRANS-ACONITATE 2-METHYLTRANSFERASE-RELATED"/>
    <property type="match status" value="1"/>
</dbReference>